<dbReference type="GO" id="GO:0016301">
    <property type="term" value="F:kinase activity"/>
    <property type="evidence" value="ECO:0007669"/>
    <property type="project" value="UniProtKB-KW"/>
</dbReference>
<dbReference type="PANTHER" id="PTHR45453">
    <property type="entry name" value="PHOSPHATE REGULON SENSOR PROTEIN PHOR"/>
    <property type="match status" value="1"/>
</dbReference>
<evidence type="ECO:0000256" key="9">
    <source>
        <dbReference type="ARBA" id="ARBA00023012"/>
    </source>
</evidence>
<dbReference type="PANTHER" id="PTHR45453:SF1">
    <property type="entry name" value="PHOSPHATE REGULON SENSOR PROTEIN PHOR"/>
    <property type="match status" value="1"/>
</dbReference>
<protein>
    <recommendedName>
        <fullName evidence="3">histidine kinase</fullName>
        <ecNumber evidence="3">2.7.13.3</ecNumber>
    </recommendedName>
</protein>
<reference evidence="12 13" key="1">
    <citation type="submission" date="2023-07" db="EMBL/GenBank/DDBJ databases">
        <title>Genomic Encyclopedia of Type Strains, Phase IV (KMG-IV): sequencing the most valuable type-strain genomes for metagenomic binning, comparative biology and taxonomic classification.</title>
        <authorList>
            <person name="Goeker M."/>
        </authorList>
    </citation>
    <scope>NUCLEOTIDE SEQUENCE [LARGE SCALE GENOMIC DNA]</scope>
    <source>
        <strain evidence="12 13">DSM 19154</strain>
    </source>
</reference>
<dbReference type="InterPro" id="IPR004358">
    <property type="entry name" value="Sig_transdc_His_kin-like_C"/>
</dbReference>
<keyword evidence="10" id="KW-0812">Transmembrane</keyword>
<evidence type="ECO:0000256" key="7">
    <source>
        <dbReference type="ARBA" id="ARBA00022777"/>
    </source>
</evidence>
<evidence type="ECO:0000313" key="13">
    <source>
        <dbReference type="Proteomes" id="UP001225034"/>
    </source>
</evidence>
<dbReference type="EC" id="2.7.13.3" evidence="3"/>
<dbReference type="RefSeq" id="WP_306979134.1">
    <property type="nucleotide sequence ID" value="NZ_JAUSUA010000001.1"/>
</dbReference>
<sequence length="582" mass="65955">MKTTKRRIAMQFSVQFVIFCLIALLVLGLLFFILISFLTKKDIEQNFSSIGLSNLVTETIFINDNEPWVPNYYEDLIVESDSWLQIINKQGQVIYSIEAPNDIPSAYTAHHLLNLQDTNRLDHYTVHTELDTFERDEPLLFILGYEDRTYSVLQSWAESSYEDSSPTLHDEISSYLAEIDGSLTITTGDNEVLASYGENGEPSNSEPLEIVEQQLHPGSSDQYKRVFYNEDANEIWVLSTENNSPISSSPSMVTYFIIAVSILLALFLALGILYTFWQVTRFGQPLVLFISWLEKLGRGDYKLHLSSKQKNRVFTKKGKIRSRYKLYEEVIHAFSGMAEKLKKSEDDQKKLEQTREEWMTGISHDLRTPLSTIEGYGHLLKSGDYQWREDELKDIGSAILEKGDHMLELLQDFSLSFQLKNHALPLTKETVYANELLKDSVLNLANDPVSADYHVSFLKHEGDPLSVSVDLKWFHRLLENLLYNSIRHNPTGTAIDASLHENDGIVELRIADDGVGMDTTTLDSLFDRYYRGTNTGEHTGGSGLGMSIAKGIAEAHGARIDVQSKLGKGTTFKVYINIATDI</sequence>
<dbReference type="InterPro" id="IPR036097">
    <property type="entry name" value="HisK_dim/P_sf"/>
</dbReference>
<proteinExistence type="predicted"/>
<dbReference type="InterPro" id="IPR050351">
    <property type="entry name" value="BphY/WalK/GraS-like"/>
</dbReference>
<keyword evidence="7 12" id="KW-0418">Kinase</keyword>
<dbReference type="Pfam" id="PF00512">
    <property type="entry name" value="HisKA"/>
    <property type="match status" value="1"/>
</dbReference>
<evidence type="ECO:0000259" key="11">
    <source>
        <dbReference type="PROSITE" id="PS50109"/>
    </source>
</evidence>
<dbReference type="SUPFAM" id="SSF55874">
    <property type="entry name" value="ATPase domain of HSP90 chaperone/DNA topoisomerase II/histidine kinase"/>
    <property type="match status" value="1"/>
</dbReference>
<keyword evidence="6" id="KW-0547">Nucleotide-binding</keyword>
<dbReference type="InterPro" id="IPR003594">
    <property type="entry name" value="HATPase_dom"/>
</dbReference>
<gene>
    <name evidence="12" type="ORF">J2S05_000215</name>
</gene>
<keyword evidence="4" id="KW-0597">Phosphoprotein</keyword>
<dbReference type="InterPro" id="IPR036890">
    <property type="entry name" value="HATPase_C_sf"/>
</dbReference>
<keyword evidence="8" id="KW-0067">ATP-binding</keyword>
<dbReference type="Gene3D" id="3.30.565.10">
    <property type="entry name" value="Histidine kinase-like ATPase, C-terminal domain"/>
    <property type="match status" value="1"/>
</dbReference>
<comment type="catalytic activity">
    <reaction evidence="1">
        <text>ATP + protein L-histidine = ADP + protein N-phospho-L-histidine.</text>
        <dbReference type="EC" id="2.7.13.3"/>
    </reaction>
</comment>
<feature type="domain" description="Histidine kinase" evidence="11">
    <location>
        <begin position="361"/>
        <end position="580"/>
    </location>
</feature>
<keyword evidence="5" id="KW-0808">Transferase</keyword>
<dbReference type="InterPro" id="IPR003661">
    <property type="entry name" value="HisK_dim/P_dom"/>
</dbReference>
<dbReference type="PROSITE" id="PS50109">
    <property type="entry name" value="HIS_KIN"/>
    <property type="match status" value="1"/>
</dbReference>
<keyword evidence="10" id="KW-1133">Transmembrane helix</keyword>
<comment type="subcellular location">
    <subcellularLocation>
        <location evidence="2">Membrane</location>
    </subcellularLocation>
</comment>
<dbReference type="CDD" id="cd00082">
    <property type="entry name" value="HisKA"/>
    <property type="match status" value="1"/>
</dbReference>
<evidence type="ECO:0000256" key="3">
    <source>
        <dbReference type="ARBA" id="ARBA00012438"/>
    </source>
</evidence>
<evidence type="ECO:0000256" key="1">
    <source>
        <dbReference type="ARBA" id="ARBA00000085"/>
    </source>
</evidence>
<evidence type="ECO:0000256" key="10">
    <source>
        <dbReference type="SAM" id="Phobius"/>
    </source>
</evidence>
<keyword evidence="10" id="KW-0472">Membrane</keyword>
<keyword evidence="13" id="KW-1185">Reference proteome</keyword>
<accession>A0ABT9YD35</accession>
<dbReference type="Proteomes" id="UP001225034">
    <property type="component" value="Unassembled WGS sequence"/>
</dbReference>
<evidence type="ECO:0000313" key="12">
    <source>
        <dbReference type="EMBL" id="MDQ0205441.1"/>
    </source>
</evidence>
<dbReference type="Pfam" id="PF02518">
    <property type="entry name" value="HATPase_c"/>
    <property type="match status" value="1"/>
</dbReference>
<dbReference type="EMBL" id="JAUSUA010000001">
    <property type="protein sequence ID" value="MDQ0205441.1"/>
    <property type="molecule type" value="Genomic_DNA"/>
</dbReference>
<feature type="transmembrane region" description="Helical" evidence="10">
    <location>
        <begin position="12"/>
        <end position="38"/>
    </location>
</feature>
<name>A0ABT9YD35_9BACI</name>
<dbReference type="SMART" id="SM00387">
    <property type="entry name" value="HATPase_c"/>
    <property type="match status" value="1"/>
</dbReference>
<dbReference type="SMART" id="SM00388">
    <property type="entry name" value="HisKA"/>
    <property type="match status" value="1"/>
</dbReference>
<evidence type="ECO:0000256" key="5">
    <source>
        <dbReference type="ARBA" id="ARBA00022679"/>
    </source>
</evidence>
<keyword evidence="9" id="KW-0902">Two-component regulatory system</keyword>
<evidence type="ECO:0000256" key="4">
    <source>
        <dbReference type="ARBA" id="ARBA00022553"/>
    </source>
</evidence>
<comment type="caution">
    <text evidence="12">The sequence shown here is derived from an EMBL/GenBank/DDBJ whole genome shotgun (WGS) entry which is preliminary data.</text>
</comment>
<feature type="transmembrane region" description="Helical" evidence="10">
    <location>
        <begin position="252"/>
        <end position="277"/>
    </location>
</feature>
<dbReference type="InterPro" id="IPR005467">
    <property type="entry name" value="His_kinase_dom"/>
</dbReference>
<organism evidence="12 13">
    <name type="scientific">Alkalicoccobacillus murimartini</name>
    <dbReference type="NCBI Taxonomy" id="171685"/>
    <lineage>
        <taxon>Bacteria</taxon>
        <taxon>Bacillati</taxon>
        <taxon>Bacillota</taxon>
        <taxon>Bacilli</taxon>
        <taxon>Bacillales</taxon>
        <taxon>Bacillaceae</taxon>
        <taxon>Alkalicoccobacillus</taxon>
    </lineage>
</organism>
<dbReference type="Gene3D" id="1.10.287.130">
    <property type="match status" value="1"/>
</dbReference>
<evidence type="ECO:0000256" key="6">
    <source>
        <dbReference type="ARBA" id="ARBA00022741"/>
    </source>
</evidence>
<evidence type="ECO:0000256" key="8">
    <source>
        <dbReference type="ARBA" id="ARBA00022840"/>
    </source>
</evidence>
<dbReference type="SUPFAM" id="SSF47384">
    <property type="entry name" value="Homodimeric domain of signal transducing histidine kinase"/>
    <property type="match status" value="1"/>
</dbReference>
<evidence type="ECO:0000256" key="2">
    <source>
        <dbReference type="ARBA" id="ARBA00004370"/>
    </source>
</evidence>
<dbReference type="PRINTS" id="PR00344">
    <property type="entry name" value="BCTRLSENSOR"/>
</dbReference>